<dbReference type="Proteomes" id="UP000215127">
    <property type="component" value="Chromosome 4"/>
</dbReference>
<reference evidence="2 3" key="1">
    <citation type="submission" date="2016-06" db="EMBL/GenBank/DDBJ databases">
        <authorList>
            <person name="Kjaerup R.B."/>
            <person name="Dalgaard T.S."/>
            <person name="Juul-Madsen H.R."/>
        </authorList>
    </citation>
    <scope>NUCLEOTIDE SEQUENCE [LARGE SCALE GENOMIC DNA]</scope>
</reference>
<evidence type="ECO:0000313" key="3">
    <source>
        <dbReference type="Proteomes" id="UP000215127"/>
    </source>
</evidence>
<keyword evidence="3" id="KW-1185">Reference proteome</keyword>
<gene>
    <name evidence="2" type="ORF">ZT3D7_G5513</name>
</gene>
<feature type="signal peptide" evidence="1">
    <location>
        <begin position="1"/>
        <end position="20"/>
    </location>
</feature>
<feature type="chain" id="PRO_5012010583" evidence="1">
    <location>
        <begin position="21"/>
        <end position="77"/>
    </location>
</feature>
<accession>A0A1X7RSY9</accession>
<proteinExistence type="predicted"/>
<dbReference type="EMBL" id="LT853695">
    <property type="protein sequence ID" value="SMQ50360.1"/>
    <property type="molecule type" value="Genomic_DNA"/>
</dbReference>
<sequence>MKFSMSTIILAALAVTNVAALPVAGQDENAKVRRDDIIERAPDEIEKTKDEQDDHVKVRRQFPLWVPPNACPTFPHC</sequence>
<protein>
    <submittedName>
        <fullName evidence="2">Uncharacterized protein</fullName>
    </submittedName>
</protein>
<evidence type="ECO:0000256" key="1">
    <source>
        <dbReference type="SAM" id="SignalP"/>
    </source>
</evidence>
<keyword evidence="1" id="KW-0732">Signal</keyword>
<name>A0A1X7RSY9_ZYMT9</name>
<evidence type="ECO:0000313" key="2">
    <source>
        <dbReference type="EMBL" id="SMQ50360.1"/>
    </source>
</evidence>
<dbReference type="AlphaFoldDB" id="A0A1X7RSY9"/>
<organism evidence="2 3">
    <name type="scientific">Zymoseptoria tritici (strain ST99CH_3D7)</name>
    <dbReference type="NCBI Taxonomy" id="1276538"/>
    <lineage>
        <taxon>Eukaryota</taxon>
        <taxon>Fungi</taxon>
        <taxon>Dikarya</taxon>
        <taxon>Ascomycota</taxon>
        <taxon>Pezizomycotina</taxon>
        <taxon>Dothideomycetes</taxon>
        <taxon>Dothideomycetidae</taxon>
        <taxon>Mycosphaerellales</taxon>
        <taxon>Mycosphaerellaceae</taxon>
        <taxon>Zymoseptoria</taxon>
    </lineage>
</organism>